<dbReference type="InterPro" id="IPR017853">
    <property type="entry name" value="GH"/>
</dbReference>
<dbReference type="SUPFAM" id="SSF51445">
    <property type="entry name" value="(Trans)glycosidases"/>
    <property type="match status" value="1"/>
</dbReference>
<evidence type="ECO:0000313" key="1">
    <source>
        <dbReference type="EMBL" id="PJZ64705.1"/>
    </source>
</evidence>
<comment type="caution">
    <text evidence="1">The sequence shown here is derived from an EMBL/GenBank/DDBJ whole genome shotgun (WGS) entry which is preliminary data.</text>
</comment>
<organism evidence="1 2">
    <name type="scientific">Leptospira wolffii</name>
    <dbReference type="NCBI Taxonomy" id="409998"/>
    <lineage>
        <taxon>Bacteria</taxon>
        <taxon>Pseudomonadati</taxon>
        <taxon>Spirochaetota</taxon>
        <taxon>Spirochaetia</taxon>
        <taxon>Leptospirales</taxon>
        <taxon>Leptospiraceae</taxon>
        <taxon>Leptospira</taxon>
    </lineage>
</organism>
<dbReference type="Proteomes" id="UP000231912">
    <property type="component" value="Unassembled WGS sequence"/>
</dbReference>
<keyword evidence="1" id="KW-0378">Hydrolase</keyword>
<dbReference type="GO" id="GO:0016787">
    <property type="term" value="F:hydrolase activity"/>
    <property type="evidence" value="ECO:0007669"/>
    <property type="project" value="UniProtKB-KW"/>
</dbReference>
<proteinExistence type="predicted"/>
<sequence>MKRNFLSIADGSAPFFLESDRSSHNWSKAPLSHLEKSSLPSKKKHKRVRESFSSYTKRISKIGFNAVSLDEFCYLANYPFYPDILNKKIRSYRKKYKKLFKIAVQRGLQVFLTSDFFSGSEEVFREIGNDEEKACELFQFALEDIFREFPEISGLILRIGESDGVDVTGDFKSKLFLKKPEQANRLLSKILPIFEKHNKILIFRTWTLGAYEIGDLIWNRDTYRKVFQGIESNSLVVSMKYGEGDFFRYLSLNPLFFEDGRPKLLELQARREYEGFGEYPSFVGWLYQSYRDVLLPKANLAGISVWTQTGGWSSFKNITFLKRSSYWNELNAFVSLKLFQNPKKTLEDCVKDFYGKKNLATFLLFLKYSDRVIENILYDPGFSRQTLYIHRVRIPTLLHATWDRITVSDPFRRLYSFWNASPSESVRLAEESFPLLKEMKRISKKLKLPYDARFQEDTFQLLLNARKLLYKHNPILFSETKRLTKRYHKKYPNTFRFQFAPPKGKSSFAVGIILKMFVRKKKEYRILDRILFSFLFRKIYYLFFLGIRKRLPDFVNRQGMPIRELLG</sequence>
<reference evidence="1 2" key="1">
    <citation type="submission" date="2017-07" db="EMBL/GenBank/DDBJ databases">
        <title>Leptospira spp. isolated from tropical soils.</title>
        <authorList>
            <person name="Thibeaux R."/>
            <person name="Iraola G."/>
            <person name="Ferres I."/>
            <person name="Bierque E."/>
            <person name="Girault D."/>
            <person name="Soupe-Gilbert M.-E."/>
            <person name="Picardeau M."/>
            <person name="Goarant C."/>
        </authorList>
    </citation>
    <scope>NUCLEOTIDE SEQUENCE [LARGE SCALE GENOMIC DNA]</scope>
    <source>
        <strain evidence="1 2">FH2-C-A2</strain>
    </source>
</reference>
<dbReference type="RefSeq" id="WP_100759856.1">
    <property type="nucleotide sequence ID" value="NZ_NPDT01000008.1"/>
</dbReference>
<evidence type="ECO:0000313" key="2">
    <source>
        <dbReference type="Proteomes" id="UP000231912"/>
    </source>
</evidence>
<dbReference type="AlphaFoldDB" id="A0A2M9Z8F9"/>
<name>A0A2M9Z8F9_9LEPT</name>
<gene>
    <name evidence="1" type="ORF">CH371_16400</name>
</gene>
<accession>A0A2M9Z8F9</accession>
<dbReference type="Gene3D" id="3.20.20.80">
    <property type="entry name" value="Glycosidases"/>
    <property type="match status" value="1"/>
</dbReference>
<dbReference type="EMBL" id="NPDT01000008">
    <property type="protein sequence ID" value="PJZ64705.1"/>
    <property type="molecule type" value="Genomic_DNA"/>
</dbReference>
<protein>
    <submittedName>
        <fullName evidence="1">Glycosyl hydrolase family 67</fullName>
    </submittedName>
</protein>